<evidence type="ECO:0000256" key="2">
    <source>
        <dbReference type="ARBA" id="ARBA00011085"/>
    </source>
</evidence>
<keyword evidence="9" id="KW-0807">Transducer</keyword>
<comment type="similarity">
    <text evidence="2">Belongs to the G-protein coupled receptor 4 family.</text>
</comment>
<keyword evidence="6" id="KW-0297">G-protein coupled receptor</keyword>
<evidence type="ECO:0000256" key="9">
    <source>
        <dbReference type="ARBA" id="ARBA00023224"/>
    </source>
</evidence>
<feature type="transmembrane region" description="Helical" evidence="10">
    <location>
        <begin position="26"/>
        <end position="48"/>
    </location>
</feature>
<feature type="transmembrane region" description="Helical" evidence="10">
    <location>
        <begin position="112"/>
        <end position="133"/>
    </location>
</feature>
<dbReference type="GO" id="GO:0005886">
    <property type="term" value="C:plasma membrane"/>
    <property type="evidence" value="ECO:0007669"/>
    <property type="project" value="TreeGrafter"/>
</dbReference>
<dbReference type="PRINTS" id="PR00899">
    <property type="entry name" value="GPCRSTE3"/>
</dbReference>
<dbReference type="EMBL" id="MU253866">
    <property type="protein sequence ID" value="KAG9245083.1"/>
    <property type="molecule type" value="Genomic_DNA"/>
</dbReference>
<keyword evidence="4 10" id="KW-0812">Transmembrane</keyword>
<comment type="caution">
    <text evidence="11">The sequence shown here is derived from an EMBL/GenBank/DDBJ whole genome shotgun (WGS) entry which is preliminary data.</text>
</comment>
<evidence type="ECO:0000256" key="3">
    <source>
        <dbReference type="ARBA" id="ARBA00022507"/>
    </source>
</evidence>
<feature type="transmembrane region" description="Helical" evidence="10">
    <location>
        <begin position="266"/>
        <end position="284"/>
    </location>
</feature>
<dbReference type="CDD" id="cd14966">
    <property type="entry name" value="7tmD_STE3"/>
    <property type="match status" value="1"/>
</dbReference>
<evidence type="ECO:0000313" key="11">
    <source>
        <dbReference type="EMBL" id="KAG9245083.1"/>
    </source>
</evidence>
<sequence length="359" mass="41077">MVTVFTGVLIFGNTVPFYSLYSAKQLPGATMIAVLIIVLCLNFINAIIWSNNHIASWWNGHILCDIEVSIKQVLSTMVASSTACMTGNLAKAVDVENNPMMFESSAMRRRRIVFELIFIFGIPFIQLCTHYVVQSGRYAIVAVYGCTDVIDRSWPTLVIFIWPLVFSIINCYYAVLVIIRLQRHRGNLSTTLSSSGSSFTARRFMKLFVLCLLFFTLQLPATAMFFFFNLNNSLPMHSYSWSQVHDPKLWPYIMYFTSEQVPTQQYYGWPVVIMGLTSFAFYGCNVEATERYRLLLVKCGVGRIWPAVLAPRERRRRRGSGNESRASWTSHLDVIGKTVKYFDNKRKHSHASTEEHENV</sequence>
<evidence type="ECO:0000256" key="8">
    <source>
        <dbReference type="ARBA" id="ARBA00023170"/>
    </source>
</evidence>
<keyword evidence="8 11" id="KW-0675">Receptor</keyword>
<evidence type="ECO:0000256" key="10">
    <source>
        <dbReference type="SAM" id="Phobius"/>
    </source>
</evidence>
<evidence type="ECO:0000256" key="7">
    <source>
        <dbReference type="ARBA" id="ARBA00023136"/>
    </source>
</evidence>
<organism evidence="11 12">
    <name type="scientific">Calycina marina</name>
    <dbReference type="NCBI Taxonomy" id="1763456"/>
    <lineage>
        <taxon>Eukaryota</taxon>
        <taxon>Fungi</taxon>
        <taxon>Dikarya</taxon>
        <taxon>Ascomycota</taxon>
        <taxon>Pezizomycotina</taxon>
        <taxon>Leotiomycetes</taxon>
        <taxon>Helotiales</taxon>
        <taxon>Pezizellaceae</taxon>
        <taxon>Calycina</taxon>
    </lineage>
</organism>
<gene>
    <name evidence="11" type="ORF">BJ878DRAFT_419949</name>
</gene>
<evidence type="ECO:0000256" key="5">
    <source>
        <dbReference type="ARBA" id="ARBA00022989"/>
    </source>
</evidence>
<dbReference type="OrthoDB" id="2874149at2759"/>
<dbReference type="PANTHER" id="PTHR28097:SF1">
    <property type="entry name" value="PHEROMONE A FACTOR RECEPTOR"/>
    <property type="match status" value="1"/>
</dbReference>
<feature type="transmembrane region" description="Helical" evidence="10">
    <location>
        <begin position="207"/>
        <end position="228"/>
    </location>
</feature>
<keyword evidence="3" id="KW-0589">Pheromone response</keyword>
<keyword evidence="5 10" id="KW-1133">Transmembrane helix</keyword>
<dbReference type="InterPro" id="IPR001499">
    <property type="entry name" value="GPCR_STE3"/>
</dbReference>
<comment type="subcellular location">
    <subcellularLocation>
        <location evidence="1">Membrane</location>
        <topology evidence="1">Multi-pass membrane protein</topology>
    </subcellularLocation>
</comment>
<feature type="transmembrane region" description="Helical" evidence="10">
    <location>
        <begin position="153"/>
        <end position="179"/>
    </location>
</feature>
<dbReference type="Pfam" id="PF02076">
    <property type="entry name" value="STE3"/>
    <property type="match status" value="1"/>
</dbReference>
<name>A0A9P8CFE2_9HELO</name>
<keyword evidence="7 10" id="KW-0472">Membrane</keyword>
<evidence type="ECO:0000256" key="4">
    <source>
        <dbReference type="ARBA" id="ARBA00022692"/>
    </source>
</evidence>
<evidence type="ECO:0000313" key="12">
    <source>
        <dbReference type="Proteomes" id="UP000887226"/>
    </source>
</evidence>
<keyword evidence="12" id="KW-1185">Reference proteome</keyword>
<proteinExistence type="inferred from homology"/>
<protein>
    <submittedName>
        <fullName evidence="11">Pheromone A receptor-domain-containing protein</fullName>
    </submittedName>
</protein>
<dbReference type="GO" id="GO:0000750">
    <property type="term" value="P:pheromone-dependent signal transduction involved in conjugation with cellular fusion"/>
    <property type="evidence" value="ECO:0007669"/>
    <property type="project" value="TreeGrafter"/>
</dbReference>
<dbReference type="Gene3D" id="1.20.1070.10">
    <property type="entry name" value="Rhodopsin 7-helix transmembrane proteins"/>
    <property type="match status" value="1"/>
</dbReference>
<evidence type="ECO:0000256" key="6">
    <source>
        <dbReference type="ARBA" id="ARBA00023040"/>
    </source>
</evidence>
<dbReference type="PANTHER" id="PTHR28097">
    <property type="entry name" value="PHEROMONE A FACTOR RECEPTOR"/>
    <property type="match status" value="1"/>
</dbReference>
<accession>A0A9P8CFE2</accession>
<dbReference type="AlphaFoldDB" id="A0A9P8CFE2"/>
<reference evidence="11" key="1">
    <citation type="journal article" date="2021" name="IMA Fungus">
        <title>Genomic characterization of three marine fungi, including Emericellopsis atlantica sp. nov. with signatures of a generalist lifestyle and marine biomass degradation.</title>
        <authorList>
            <person name="Hagestad O.C."/>
            <person name="Hou L."/>
            <person name="Andersen J.H."/>
            <person name="Hansen E.H."/>
            <person name="Altermark B."/>
            <person name="Li C."/>
            <person name="Kuhnert E."/>
            <person name="Cox R.J."/>
            <person name="Crous P.W."/>
            <person name="Spatafora J.W."/>
            <person name="Lail K."/>
            <person name="Amirebrahimi M."/>
            <person name="Lipzen A."/>
            <person name="Pangilinan J."/>
            <person name="Andreopoulos W."/>
            <person name="Hayes R.D."/>
            <person name="Ng V."/>
            <person name="Grigoriev I.V."/>
            <person name="Jackson S.A."/>
            <person name="Sutton T.D.S."/>
            <person name="Dobson A.D.W."/>
            <person name="Rama T."/>
        </authorList>
    </citation>
    <scope>NUCLEOTIDE SEQUENCE</scope>
    <source>
        <strain evidence="11">TRa3180A</strain>
    </source>
</reference>
<dbReference type="Proteomes" id="UP000887226">
    <property type="component" value="Unassembled WGS sequence"/>
</dbReference>
<dbReference type="GO" id="GO:0004932">
    <property type="term" value="F:mating-type factor pheromone receptor activity"/>
    <property type="evidence" value="ECO:0007669"/>
    <property type="project" value="InterPro"/>
</dbReference>
<evidence type="ECO:0000256" key="1">
    <source>
        <dbReference type="ARBA" id="ARBA00004141"/>
    </source>
</evidence>